<comment type="caution">
    <text evidence="2">The sequence shown here is derived from an EMBL/GenBank/DDBJ whole genome shotgun (WGS) entry which is preliminary data.</text>
</comment>
<dbReference type="InterPro" id="IPR051540">
    <property type="entry name" value="S-2-haloacid_dehalogenase"/>
</dbReference>
<sequence>MSFKKTRADIVERELLNRFRPTWMVESIYDLSPEQLKKQGIKVVLTDLDNTLIAWDNPSGTPQLHEWLKEMRKAKIPVVVVSNNKHERIKKALDELSLPFIARALKPLTRGINVALKRYHVKRSEVVLVGDQLMTDVLAANNAQIKSILVRPLVDSDAWNTKINRFFERLVKKRLVKTNRLSTKWGHKLDD</sequence>
<dbReference type="CDD" id="cd16416">
    <property type="entry name" value="HAD_BsYqeG-like"/>
    <property type="match status" value="1"/>
</dbReference>
<dbReference type="InterPro" id="IPR023214">
    <property type="entry name" value="HAD_sf"/>
</dbReference>
<dbReference type="PANTHER" id="PTHR43316">
    <property type="entry name" value="HYDROLASE, HALOACID DELAHOGENASE-RELATED"/>
    <property type="match status" value="1"/>
</dbReference>
<dbReference type="Gene3D" id="3.40.50.1000">
    <property type="entry name" value="HAD superfamily/HAD-like"/>
    <property type="match status" value="1"/>
</dbReference>
<gene>
    <name evidence="2" type="ORF">AALT52_02930</name>
</gene>
<evidence type="ECO:0000256" key="1">
    <source>
        <dbReference type="ARBA" id="ARBA00022801"/>
    </source>
</evidence>
<dbReference type="Pfam" id="PF13419">
    <property type="entry name" value="HAD_2"/>
    <property type="match status" value="1"/>
</dbReference>
<dbReference type="EMBL" id="JBCLUF010000007">
    <property type="protein sequence ID" value="MEY8661850.1"/>
    <property type="molecule type" value="Genomic_DNA"/>
</dbReference>
<dbReference type="InterPro" id="IPR041492">
    <property type="entry name" value="HAD_2"/>
</dbReference>
<keyword evidence="1" id="KW-0378">Hydrolase</keyword>
<dbReference type="NCBIfam" id="TIGR01662">
    <property type="entry name" value="HAD-SF-IIIA"/>
    <property type="match status" value="1"/>
</dbReference>
<keyword evidence="3" id="KW-1185">Reference proteome</keyword>
<organism evidence="2 3">
    <name type="scientific">Ligilactobacillus faecis</name>
    <dbReference type="NCBI Taxonomy" id="762833"/>
    <lineage>
        <taxon>Bacteria</taxon>
        <taxon>Bacillati</taxon>
        <taxon>Bacillota</taxon>
        <taxon>Bacilli</taxon>
        <taxon>Lactobacillales</taxon>
        <taxon>Lactobacillaceae</taxon>
        <taxon>Ligilactobacillus</taxon>
    </lineage>
</organism>
<accession>A0ABV4DMZ0</accession>
<protein>
    <submittedName>
        <fullName evidence="2">YqeG family HAD IIIA-type phosphatase</fullName>
    </submittedName>
</protein>
<dbReference type="SUPFAM" id="SSF56784">
    <property type="entry name" value="HAD-like"/>
    <property type="match status" value="1"/>
</dbReference>
<reference evidence="2 3" key="1">
    <citation type="submission" date="2024-03" db="EMBL/GenBank/DDBJ databases">
        <title>Mouse gut bacterial collection (mGBC) of GemPharmatech.</title>
        <authorList>
            <person name="He Y."/>
            <person name="Dong L."/>
            <person name="Wu D."/>
            <person name="Gao X."/>
            <person name="Lin Z."/>
        </authorList>
    </citation>
    <scope>NUCLEOTIDE SEQUENCE [LARGE SCALE GENOMIC DNA]</scope>
    <source>
        <strain evidence="2 3">15-30</strain>
    </source>
</reference>
<dbReference type="NCBIfam" id="TIGR01668">
    <property type="entry name" value="YqeG_hyp_ppase"/>
    <property type="match status" value="1"/>
</dbReference>
<dbReference type="InterPro" id="IPR006549">
    <property type="entry name" value="HAD-SF_hydro_IIIA"/>
</dbReference>
<evidence type="ECO:0000313" key="2">
    <source>
        <dbReference type="EMBL" id="MEY8661850.1"/>
    </source>
</evidence>
<proteinExistence type="predicted"/>
<dbReference type="InterPro" id="IPR010021">
    <property type="entry name" value="PGPP1/Gep4"/>
</dbReference>
<dbReference type="InterPro" id="IPR036412">
    <property type="entry name" value="HAD-like_sf"/>
</dbReference>
<dbReference type="RefSeq" id="WP_369941087.1">
    <property type="nucleotide sequence ID" value="NZ_JBCLUF010000007.1"/>
</dbReference>
<name>A0ABV4DMZ0_9LACO</name>
<dbReference type="Proteomes" id="UP001565236">
    <property type="component" value="Unassembled WGS sequence"/>
</dbReference>
<evidence type="ECO:0000313" key="3">
    <source>
        <dbReference type="Proteomes" id="UP001565236"/>
    </source>
</evidence>